<proteinExistence type="predicted"/>
<dbReference type="PANTHER" id="PTHR38015">
    <property type="entry name" value="BLR6086 PROTEIN"/>
    <property type="match status" value="1"/>
</dbReference>
<evidence type="ECO:0000313" key="2">
    <source>
        <dbReference type="EMBL" id="KAK3091817.1"/>
    </source>
</evidence>
<feature type="domain" description="Opine dehydrogenase" evidence="1">
    <location>
        <begin position="193"/>
        <end position="355"/>
    </location>
</feature>
<evidence type="ECO:0000259" key="1">
    <source>
        <dbReference type="Pfam" id="PF02317"/>
    </source>
</evidence>
<organism evidence="2 3">
    <name type="scientific">Pinctada imbricata</name>
    <name type="common">Atlantic pearl-oyster</name>
    <name type="synonym">Pinctada martensii</name>
    <dbReference type="NCBI Taxonomy" id="66713"/>
    <lineage>
        <taxon>Eukaryota</taxon>
        <taxon>Metazoa</taxon>
        <taxon>Spiralia</taxon>
        <taxon>Lophotrochozoa</taxon>
        <taxon>Mollusca</taxon>
        <taxon>Bivalvia</taxon>
        <taxon>Autobranchia</taxon>
        <taxon>Pteriomorphia</taxon>
        <taxon>Pterioida</taxon>
        <taxon>Pterioidea</taxon>
        <taxon>Pteriidae</taxon>
        <taxon>Pinctada</taxon>
    </lineage>
</organism>
<dbReference type="EMBL" id="VSWD01000010">
    <property type="protein sequence ID" value="KAK3091817.1"/>
    <property type="molecule type" value="Genomic_DNA"/>
</dbReference>
<dbReference type="InterPro" id="IPR051729">
    <property type="entry name" value="Opine/Lysopine_DH"/>
</dbReference>
<keyword evidence="3" id="KW-1185">Reference proteome</keyword>
<dbReference type="InterPro" id="IPR013328">
    <property type="entry name" value="6PGD_dom2"/>
</dbReference>
<comment type="caution">
    <text evidence="2">The sequence shown here is derived from an EMBL/GenBank/DDBJ whole genome shotgun (WGS) entry which is preliminary data.</text>
</comment>
<dbReference type="SUPFAM" id="SSF48179">
    <property type="entry name" value="6-phosphogluconate dehydrogenase C-terminal domain-like"/>
    <property type="match status" value="1"/>
</dbReference>
<reference evidence="2" key="1">
    <citation type="submission" date="2019-08" db="EMBL/GenBank/DDBJ databases">
        <title>The improved chromosome-level genome for the pearl oyster Pinctada fucata martensii using PacBio sequencing and Hi-C.</title>
        <authorList>
            <person name="Zheng Z."/>
        </authorList>
    </citation>
    <scope>NUCLEOTIDE SEQUENCE</scope>
    <source>
        <strain evidence="2">ZZ-2019</strain>
        <tissue evidence="2">Adductor muscle</tissue>
    </source>
</reference>
<protein>
    <recommendedName>
        <fullName evidence="1">Opine dehydrogenase domain-containing protein</fullName>
    </recommendedName>
</protein>
<dbReference type="AlphaFoldDB" id="A0AA88XT28"/>
<name>A0AA88XT28_PINIB</name>
<dbReference type="SUPFAM" id="SSF51735">
    <property type="entry name" value="NAD(P)-binding Rossmann-fold domains"/>
    <property type="match status" value="1"/>
</dbReference>
<dbReference type="Gene3D" id="3.40.50.720">
    <property type="entry name" value="NAD(P)-binding Rossmann-like Domain"/>
    <property type="match status" value="1"/>
</dbReference>
<dbReference type="Pfam" id="PF02317">
    <property type="entry name" value="Octopine_DH"/>
    <property type="match status" value="1"/>
</dbReference>
<dbReference type="InterPro" id="IPR003421">
    <property type="entry name" value="Opine_DH"/>
</dbReference>
<evidence type="ECO:0000313" key="3">
    <source>
        <dbReference type="Proteomes" id="UP001186944"/>
    </source>
</evidence>
<dbReference type="InterPro" id="IPR036291">
    <property type="entry name" value="NAD(P)-bd_dom_sf"/>
</dbReference>
<dbReference type="Gene3D" id="1.10.1040.10">
    <property type="entry name" value="N-(1-d-carboxylethyl)-l-norvaline Dehydrogenase, domain 2"/>
    <property type="match status" value="1"/>
</dbReference>
<accession>A0AA88XT28</accession>
<dbReference type="InterPro" id="IPR008927">
    <property type="entry name" value="6-PGluconate_DH-like_C_sf"/>
</dbReference>
<sequence length="399" mass="44386">MAGPLKVCVCGGDKDAQALAGLSALCNDIETRVLALQEEEASKWAPELNLIIHERNGNTRDVKSKPRMVTSDPKEAVSGSDMVIIVVPAHAHGVYLEAVVPHLGKNTLIVGLPGRPGFEFQCSNLLGVGVYTVMSFETFPWESKVIEFGKKIEISHSKQFVTGAMTRGRGICRRPPLMSIQMMHGSEPLFRQARHFLEVTLSPYNFLNVALCYGYWKDWDNKPVTDVPMLYETVSKETAELIETCSNELLTLAEAIKGAKPSVDLSNVKDIRQWFVENYRHEFEDKKEIQDIIKSTKSFQGIEHLMKDSDGGKIPDFESMLSEDIPMGLAAIKGIAIIMETEVPKLSHLLEWGQSKLGKQYLVDGQLTGSDVDATRCPQKYGFNTLQEILDGKKEENPA</sequence>
<dbReference type="GO" id="GO:0016491">
    <property type="term" value="F:oxidoreductase activity"/>
    <property type="evidence" value="ECO:0007669"/>
    <property type="project" value="InterPro"/>
</dbReference>
<dbReference type="Proteomes" id="UP001186944">
    <property type="component" value="Unassembled WGS sequence"/>
</dbReference>
<gene>
    <name evidence="2" type="ORF">FSP39_022878</name>
</gene>
<dbReference type="PANTHER" id="PTHR38015:SF1">
    <property type="entry name" value="OPINE DEHYDROGENASE DOMAIN-CONTAINING PROTEIN"/>
    <property type="match status" value="1"/>
</dbReference>